<proteinExistence type="predicted"/>
<reference evidence="1" key="1">
    <citation type="submission" date="2014-11" db="EMBL/GenBank/DDBJ databases">
        <authorList>
            <person name="Amaro Gonzalez C."/>
        </authorList>
    </citation>
    <scope>NUCLEOTIDE SEQUENCE</scope>
</reference>
<sequence>MMCNAETSVSRVVWAASRIEPRGNIVTRLMLKCWPIRGRLQRKCTGNVGLSTYVEVK</sequence>
<dbReference type="EMBL" id="GBXM01032316">
    <property type="protein sequence ID" value="JAH76261.1"/>
    <property type="molecule type" value="Transcribed_RNA"/>
</dbReference>
<protein>
    <submittedName>
        <fullName evidence="1">Uncharacterized protein</fullName>
    </submittedName>
</protein>
<name>A0A0E9VE38_ANGAN</name>
<reference evidence="1" key="2">
    <citation type="journal article" date="2015" name="Fish Shellfish Immunol.">
        <title>Early steps in the European eel (Anguilla anguilla)-Vibrio vulnificus interaction in the gills: Role of the RtxA13 toxin.</title>
        <authorList>
            <person name="Callol A."/>
            <person name="Pajuelo D."/>
            <person name="Ebbesson L."/>
            <person name="Teles M."/>
            <person name="MacKenzie S."/>
            <person name="Amaro C."/>
        </authorList>
    </citation>
    <scope>NUCLEOTIDE SEQUENCE</scope>
</reference>
<evidence type="ECO:0000313" key="1">
    <source>
        <dbReference type="EMBL" id="JAH76261.1"/>
    </source>
</evidence>
<organism evidence="1">
    <name type="scientific">Anguilla anguilla</name>
    <name type="common">European freshwater eel</name>
    <name type="synonym">Muraena anguilla</name>
    <dbReference type="NCBI Taxonomy" id="7936"/>
    <lineage>
        <taxon>Eukaryota</taxon>
        <taxon>Metazoa</taxon>
        <taxon>Chordata</taxon>
        <taxon>Craniata</taxon>
        <taxon>Vertebrata</taxon>
        <taxon>Euteleostomi</taxon>
        <taxon>Actinopterygii</taxon>
        <taxon>Neopterygii</taxon>
        <taxon>Teleostei</taxon>
        <taxon>Anguilliformes</taxon>
        <taxon>Anguillidae</taxon>
        <taxon>Anguilla</taxon>
    </lineage>
</organism>
<dbReference type="AlphaFoldDB" id="A0A0E9VE38"/>
<accession>A0A0E9VE38</accession>